<accession>A0A0A9HBE2</accession>
<name>A0A0A9HBE2_ARUDO</name>
<organism evidence="2">
    <name type="scientific">Arundo donax</name>
    <name type="common">Giant reed</name>
    <name type="synonym">Donax arundinaceus</name>
    <dbReference type="NCBI Taxonomy" id="35708"/>
    <lineage>
        <taxon>Eukaryota</taxon>
        <taxon>Viridiplantae</taxon>
        <taxon>Streptophyta</taxon>
        <taxon>Embryophyta</taxon>
        <taxon>Tracheophyta</taxon>
        <taxon>Spermatophyta</taxon>
        <taxon>Magnoliopsida</taxon>
        <taxon>Liliopsida</taxon>
        <taxon>Poales</taxon>
        <taxon>Poaceae</taxon>
        <taxon>PACMAD clade</taxon>
        <taxon>Arundinoideae</taxon>
        <taxon>Arundineae</taxon>
        <taxon>Arundo</taxon>
    </lineage>
</organism>
<reference evidence="2" key="2">
    <citation type="journal article" date="2015" name="Data Brief">
        <title>Shoot transcriptome of the giant reed, Arundo donax.</title>
        <authorList>
            <person name="Barrero R.A."/>
            <person name="Guerrero F.D."/>
            <person name="Moolhuijzen P."/>
            <person name="Goolsby J.A."/>
            <person name="Tidwell J."/>
            <person name="Bellgard S.E."/>
            <person name="Bellgard M.I."/>
        </authorList>
    </citation>
    <scope>NUCLEOTIDE SEQUENCE</scope>
    <source>
        <tissue evidence="2">Shoot tissue taken approximately 20 cm above the soil surface</tissue>
    </source>
</reference>
<dbReference type="AlphaFoldDB" id="A0A0A9HBE2"/>
<protein>
    <submittedName>
        <fullName evidence="2">Uncharacterized protein</fullName>
    </submittedName>
</protein>
<feature type="region of interest" description="Disordered" evidence="1">
    <location>
        <begin position="1"/>
        <end position="38"/>
    </location>
</feature>
<reference evidence="2" key="1">
    <citation type="submission" date="2014-09" db="EMBL/GenBank/DDBJ databases">
        <authorList>
            <person name="Magalhaes I.L.F."/>
            <person name="Oliveira U."/>
            <person name="Santos F.R."/>
            <person name="Vidigal T.H.D.A."/>
            <person name="Brescovit A.D."/>
            <person name="Santos A.J."/>
        </authorList>
    </citation>
    <scope>NUCLEOTIDE SEQUENCE</scope>
    <source>
        <tissue evidence="2">Shoot tissue taken approximately 20 cm above the soil surface</tissue>
    </source>
</reference>
<evidence type="ECO:0000313" key="2">
    <source>
        <dbReference type="EMBL" id="JAE33094.1"/>
    </source>
</evidence>
<feature type="compositionally biased region" description="Polar residues" evidence="1">
    <location>
        <begin position="25"/>
        <end position="38"/>
    </location>
</feature>
<proteinExistence type="predicted"/>
<feature type="compositionally biased region" description="Polar residues" evidence="1">
    <location>
        <begin position="1"/>
        <end position="15"/>
    </location>
</feature>
<sequence>MSQFTKARQTSNLTSFPRDPAKYELNNNFNKPQCKPQT</sequence>
<dbReference type="EMBL" id="GBRH01164802">
    <property type="protein sequence ID" value="JAE33094.1"/>
    <property type="molecule type" value="Transcribed_RNA"/>
</dbReference>
<evidence type="ECO:0000256" key="1">
    <source>
        <dbReference type="SAM" id="MobiDB-lite"/>
    </source>
</evidence>